<dbReference type="InterPro" id="IPR032789">
    <property type="entry name" value="T2SS-T3SS_pil_N"/>
</dbReference>
<organism evidence="5 6">
    <name type="scientific">Aquimonas voraii</name>
    <dbReference type="NCBI Taxonomy" id="265719"/>
    <lineage>
        <taxon>Bacteria</taxon>
        <taxon>Pseudomonadati</taxon>
        <taxon>Pseudomonadota</taxon>
        <taxon>Gammaproteobacteria</taxon>
        <taxon>Lysobacterales</taxon>
        <taxon>Lysobacteraceae</taxon>
        <taxon>Aquimonas</taxon>
    </lineage>
</organism>
<accession>A0A1G6WTU2</accession>
<feature type="signal peptide" evidence="2">
    <location>
        <begin position="1"/>
        <end position="30"/>
    </location>
</feature>
<dbReference type="RefSeq" id="WP_218121238.1">
    <property type="nucleotide sequence ID" value="NZ_FNAG01000005.1"/>
</dbReference>
<evidence type="ECO:0000259" key="4">
    <source>
        <dbReference type="Pfam" id="PF13629"/>
    </source>
</evidence>
<dbReference type="STRING" id="265719.SAMN04488509_105164"/>
<evidence type="ECO:0000256" key="2">
    <source>
        <dbReference type="SAM" id="SignalP"/>
    </source>
</evidence>
<dbReference type="InterPro" id="IPR004846">
    <property type="entry name" value="T2SS/T3SS_dom"/>
</dbReference>
<dbReference type="EMBL" id="FNAG01000005">
    <property type="protein sequence ID" value="SDD69308.1"/>
    <property type="molecule type" value="Genomic_DNA"/>
</dbReference>
<keyword evidence="2" id="KW-0732">Signal</keyword>
<reference evidence="5 6" key="1">
    <citation type="submission" date="2016-10" db="EMBL/GenBank/DDBJ databases">
        <authorList>
            <person name="de Groot N.N."/>
        </authorList>
    </citation>
    <scope>NUCLEOTIDE SEQUENCE [LARGE SCALE GENOMIC DNA]</scope>
    <source>
        <strain evidence="5 6">DSM 16957</strain>
    </source>
</reference>
<feature type="domain" description="Pilus formation protein N-terminal" evidence="4">
    <location>
        <begin position="35"/>
        <end position="101"/>
    </location>
</feature>
<dbReference type="PANTHER" id="PTHR30332:SF17">
    <property type="entry name" value="TYPE IV PILIATION SYSTEM PROTEIN DR_0774-RELATED"/>
    <property type="match status" value="1"/>
</dbReference>
<evidence type="ECO:0000256" key="1">
    <source>
        <dbReference type="RuleBase" id="RU004003"/>
    </source>
</evidence>
<feature type="chain" id="PRO_5011534556" evidence="2">
    <location>
        <begin position="31"/>
        <end position="492"/>
    </location>
</feature>
<protein>
    <submittedName>
        <fullName evidence="5">Pilus formation protein N terminal region</fullName>
    </submittedName>
</protein>
<dbReference type="AlphaFoldDB" id="A0A1G6WTU2"/>
<proteinExistence type="inferred from homology"/>
<evidence type="ECO:0000313" key="6">
    <source>
        <dbReference type="Proteomes" id="UP000199603"/>
    </source>
</evidence>
<dbReference type="InterPro" id="IPR001775">
    <property type="entry name" value="GspD/PilQ"/>
</dbReference>
<dbReference type="InterPro" id="IPR050810">
    <property type="entry name" value="Bact_Secretion_Sys_Channel"/>
</dbReference>
<comment type="similarity">
    <text evidence="1">Belongs to the bacterial secretin family.</text>
</comment>
<feature type="domain" description="Type II/III secretion system secretin-like" evidence="3">
    <location>
        <begin position="305"/>
        <end position="460"/>
    </location>
</feature>
<dbReference type="Pfam" id="PF00263">
    <property type="entry name" value="Secretin"/>
    <property type="match status" value="1"/>
</dbReference>
<keyword evidence="6" id="KW-1185">Reference proteome</keyword>
<dbReference type="Pfam" id="PF13629">
    <property type="entry name" value="T2SS-T3SS_pil_N"/>
    <property type="match status" value="1"/>
</dbReference>
<dbReference type="GO" id="GO:0009306">
    <property type="term" value="P:protein secretion"/>
    <property type="evidence" value="ECO:0007669"/>
    <property type="project" value="InterPro"/>
</dbReference>
<gene>
    <name evidence="5" type="ORF">SAMN04488509_105164</name>
</gene>
<dbReference type="Proteomes" id="UP000199603">
    <property type="component" value="Unassembled WGS sequence"/>
</dbReference>
<name>A0A1G6WTU2_9GAMM</name>
<evidence type="ECO:0000313" key="5">
    <source>
        <dbReference type="EMBL" id="SDD69308.1"/>
    </source>
</evidence>
<dbReference type="GO" id="GO:0015627">
    <property type="term" value="C:type II protein secretion system complex"/>
    <property type="evidence" value="ECO:0007669"/>
    <property type="project" value="TreeGrafter"/>
</dbReference>
<dbReference type="PANTHER" id="PTHR30332">
    <property type="entry name" value="PROBABLE GENERAL SECRETION PATHWAY PROTEIN D"/>
    <property type="match status" value="1"/>
</dbReference>
<dbReference type="PRINTS" id="PR00811">
    <property type="entry name" value="BCTERIALGSPD"/>
</dbReference>
<evidence type="ECO:0000259" key="3">
    <source>
        <dbReference type="Pfam" id="PF00263"/>
    </source>
</evidence>
<sequence>MRQRHALVVNAVPLILLVLSLCLATATLQAATLPEMLDLHSGAVRVLDTGEVERVVVGDDARLGHSVLEGGRLLLIGLEPGTSDLRVWTRDGAEYAYSVQVHPRDLAAVVGTLSALLADFQGARVRAINGIIVVDGTVPRTQIEGVREIVGQIPGVVSLVEPATAPIDLVMSSFAGVRVREVDGVSVVEGEVAESEYARFAQAMQGFPNAVSLVRSTRFNPLPMVRVSLRILEVNREYTRRLGINWDAAFPGPSIGSTGASIANTRFRVVPNGLDSLVSRINIDDARWFAYAGWTTRVFSTVDMLQLDNQATTLAEPNLTTRSGEPATFFAGGEFPYPVIGQFGQPGVEFKDYGIRFEIQPTADLNGNVQTSVRAEISTLDRANTVADVPGLLKRETESTVTLRSGQTMIISGLVSADEVKNANGIPGLSEIPVLGNLFKSRSFQNRKTELVVLVTPTLVQDADRVGEGVESTTRRMRGLLDELILEGALAE</sequence>